<comment type="caution">
    <text evidence="1">The sequence shown here is derived from an EMBL/GenBank/DDBJ whole genome shotgun (WGS) entry which is preliminary data.</text>
</comment>
<dbReference type="EMBL" id="PKPP01013169">
    <property type="protein sequence ID" value="PWA41314.1"/>
    <property type="molecule type" value="Genomic_DNA"/>
</dbReference>
<dbReference type="PANTHER" id="PTHR32278">
    <property type="entry name" value="F-BOX DOMAIN-CONTAINING PROTEIN"/>
    <property type="match status" value="1"/>
</dbReference>
<dbReference type="Proteomes" id="UP000245207">
    <property type="component" value="Unassembled WGS sequence"/>
</dbReference>
<dbReference type="AlphaFoldDB" id="A0A2U1KX72"/>
<dbReference type="OrthoDB" id="1698672at2759"/>
<organism evidence="1 2">
    <name type="scientific">Artemisia annua</name>
    <name type="common">Sweet wormwood</name>
    <dbReference type="NCBI Taxonomy" id="35608"/>
    <lineage>
        <taxon>Eukaryota</taxon>
        <taxon>Viridiplantae</taxon>
        <taxon>Streptophyta</taxon>
        <taxon>Embryophyta</taxon>
        <taxon>Tracheophyta</taxon>
        <taxon>Spermatophyta</taxon>
        <taxon>Magnoliopsida</taxon>
        <taxon>eudicotyledons</taxon>
        <taxon>Gunneridae</taxon>
        <taxon>Pentapetalae</taxon>
        <taxon>asterids</taxon>
        <taxon>campanulids</taxon>
        <taxon>Asterales</taxon>
        <taxon>Asteraceae</taxon>
        <taxon>Asteroideae</taxon>
        <taxon>Anthemideae</taxon>
        <taxon>Artemisiinae</taxon>
        <taxon>Artemisia</taxon>
    </lineage>
</organism>
<proteinExistence type="predicted"/>
<keyword evidence="1" id="KW-0418">Kinase</keyword>
<keyword evidence="2" id="KW-1185">Reference proteome</keyword>
<dbReference type="Pfam" id="PF14299">
    <property type="entry name" value="PP2"/>
    <property type="match status" value="1"/>
</dbReference>
<sequence length="800" mass="93481">MKMQWFSINDKEEHCLMLSIEECLVRDDPNRDYSDEYSSEKISRFVAGCYKAHKMEFKIRVITPLFLSPHVTYRVNLVFHYSKIKQMKQQSFPLMYKLLGGTKISMVNVADMRGDGRLVAQLYRFTNEGDKSILDLEIIFEDSGLSGYFYIEGINFQPLGRVEHPVVVAEYEEILKASVIPLFHRSTEEIKLLLTNGILLTGDKLFCLNEKGEHIERLFIEACLDPKTADTVKHQDDCVDSRFPGGRYYRYDAGFKAHVRAEYLTSHISYTVNLVFRYTYESHVNSYNPMRYKIEGEDETKVFIINPSTHMRDGWFIAPLYQFTSQHKTADLQFQFEFRSYHLSVTGIEFQPSEEKVELQVFEEYQDIVEVASQSIFYTSLDELKQILSKGVYLNGNKTWFSLNEKGEHCHMISMKDCLIPYKDFAPRYKSDYCSRFPAGLYQTKDKGFKICVNAKLLSPNITYTVNLVYKSRTGGEQQYVDLKYRLRGEATTIVYLANRRKELHLYMAELYQFTSNGSIADLEIIFENSGAVIDRDVIDGVEGIMFQPLEIVEDQVSKEDKVENVQTVSDSESDTYWEQKLTHDYEEILNLSKDSLQWTKKKELYSILRRGFLIDNDQQWFAIDKHEKKYLMLSARVAWVIDDNNSACESSHESRFGEVLIITASHKFEIKAEIRSDGLSFETNYASYLVYKLPEDQSTFEAPLCVWNERVYLYPHRYIYLVSPPHTPVIGPMFDENTYNPLNRYKRNAIPQQRTDGWMEVKVWEFQTTKSVPMHIYFEHPDKKNLKGLIVQGIELRPV</sequence>
<reference evidence="1 2" key="1">
    <citation type="journal article" date="2018" name="Mol. Plant">
        <title>The genome of Artemisia annua provides insight into the evolution of Asteraceae family and artemisinin biosynthesis.</title>
        <authorList>
            <person name="Shen Q."/>
            <person name="Zhang L."/>
            <person name="Liao Z."/>
            <person name="Wang S."/>
            <person name="Yan T."/>
            <person name="Shi P."/>
            <person name="Liu M."/>
            <person name="Fu X."/>
            <person name="Pan Q."/>
            <person name="Wang Y."/>
            <person name="Lv Z."/>
            <person name="Lu X."/>
            <person name="Zhang F."/>
            <person name="Jiang W."/>
            <person name="Ma Y."/>
            <person name="Chen M."/>
            <person name="Hao X."/>
            <person name="Li L."/>
            <person name="Tang Y."/>
            <person name="Lv G."/>
            <person name="Zhou Y."/>
            <person name="Sun X."/>
            <person name="Brodelius P.E."/>
            <person name="Rose J.K.C."/>
            <person name="Tang K."/>
        </authorList>
    </citation>
    <scope>NUCLEOTIDE SEQUENCE [LARGE SCALE GENOMIC DNA]</scope>
    <source>
        <strain evidence="2">cv. Huhao1</strain>
        <tissue evidence="1">Leaf</tissue>
    </source>
</reference>
<protein>
    <submittedName>
        <fullName evidence="1">Protein kinase domain, Nitrogen network kinase 1, Phloem protein 2-like protein</fullName>
    </submittedName>
</protein>
<dbReference type="STRING" id="35608.A0A2U1KX72"/>
<dbReference type="InterPro" id="IPR025886">
    <property type="entry name" value="PP2-like"/>
</dbReference>
<keyword evidence="1" id="KW-0808">Transferase</keyword>
<evidence type="ECO:0000313" key="1">
    <source>
        <dbReference type="EMBL" id="PWA41314.1"/>
    </source>
</evidence>
<name>A0A2U1KX72_ARTAN</name>
<gene>
    <name evidence="1" type="ORF">CTI12_AA555880</name>
</gene>
<dbReference type="PANTHER" id="PTHR32278:SF135">
    <property type="entry name" value="F-BOX PROTEIN PP2-B12"/>
    <property type="match status" value="1"/>
</dbReference>
<accession>A0A2U1KX72</accession>
<evidence type="ECO:0000313" key="2">
    <source>
        <dbReference type="Proteomes" id="UP000245207"/>
    </source>
</evidence>
<dbReference type="GO" id="GO:0016301">
    <property type="term" value="F:kinase activity"/>
    <property type="evidence" value="ECO:0007669"/>
    <property type="project" value="UniProtKB-KW"/>
</dbReference>